<reference evidence="1 2" key="2">
    <citation type="submission" date="2019-01" db="EMBL/GenBank/DDBJ databases">
        <title>The decoding of complex shrimp genome reveals the adaptation for benthos swimmer, frequently molting mechanism and breeding impact on genome.</title>
        <authorList>
            <person name="Sun Y."/>
            <person name="Gao Y."/>
            <person name="Yu Y."/>
        </authorList>
    </citation>
    <scope>NUCLEOTIDE SEQUENCE [LARGE SCALE GENOMIC DNA]</scope>
    <source>
        <tissue evidence="1">Muscle</tissue>
    </source>
</reference>
<dbReference type="OrthoDB" id="6366357at2759"/>
<comment type="caution">
    <text evidence="1">The sequence shown here is derived from an EMBL/GenBank/DDBJ whole genome shotgun (WGS) entry which is preliminary data.</text>
</comment>
<evidence type="ECO:0000313" key="1">
    <source>
        <dbReference type="EMBL" id="ROT76160.1"/>
    </source>
</evidence>
<proteinExistence type="predicted"/>
<dbReference type="AlphaFoldDB" id="A0A423TI80"/>
<dbReference type="EMBL" id="QCYY01001686">
    <property type="protein sequence ID" value="ROT76160.1"/>
    <property type="molecule type" value="Genomic_DNA"/>
</dbReference>
<evidence type="ECO:0000313" key="2">
    <source>
        <dbReference type="Proteomes" id="UP000283509"/>
    </source>
</evidence>
<dbReference type="InterPro" id="IPR032062">
    <property type="entry name" value="DUF4803"/>
</dbReference>
<keyword evidence="2" id="KW-1185">Reference proteome</keyword>
<gene>
    <name evidence="1" type="ORF">C7M84_005228</name>
</gene>
<accession>A0A423TI80</accession>
<dbReference type="Pfam" id="PF16061">
    <property type="entry name" value="DUF4803"/>
    <property type="match status" value="1"/>
</dbReference>
<sequence>MLEFSWMILGIYNEAHRETQLPKDVLTAPSSTSGNFTVEQQLAQDLYLQYSEDIMMEAKEVLQLQSREYMRCDPREHVEGETYVQFTELLQGYIAKEIDVDSRWLCFGNCAYYKYTRSRSCSKPNSQNCGKHRRCRGTVHDCRFYDADAWVCLSRKPYRRYESIRYENRLILGPHGQCDSSEMKVDSWWSLMPAVSDTRNNMVVTGIKFTKQRRIIHLKVQQGQALPQGQVNSSTIQWVDVEPISIISTQYQEGRDYKKLSFEDRNIDLDRLQAPSDHVVTGVRFRMLGPHINLEVQVTPVNYTTGQLQPFKSYWISNDNTPVMAKNPRMEFKLYEPDDPTRFPSIHKIDSQPDTFIRFGPTSRGKDVAQLTVPFFDAQNVSPSPSSWFSGVELFHKGHPGSGGFLGLRVTTYDMTPYMEDPEEATDTHVDLPSPPIV</sequence>
<dbReference type="PANTHER" id="PTHR47890:SF1">
    <property type="entry name" value="LD24308P"/>
    <property type="match status" value="1"/>
</dbReference>
<name>A0A423TI80_PENVA</name>
<dbReference type="PANTHER" id="PTHR47890">
    <property type="entry name" value="LD24308P"/>
    <property type="match status" value="1"/>
</dbReference>
<protein>
    <submittedName>
        <fullName evidence="1">Uncharacterized protein</fullName>
    </submittedName>
</protein>
<reference evidence="1 2" key="1">
    <citation type="submission" date="2018-04" db="EMBL/GenBank/DDBJ databases">
        <authorList>
            <person name="Zhang X."/>
            <person name="Yuan J."/>
            <person name="Li F."/>
            <person name="Xiang J."/>
        </authorList>
    </citation>
    <scope>NUCLEOTIDE SEQUENCE [LARGE SCALE GENOMIC DNA]</scope>
    <source>
        <tissue evidence="1">Muscle</tissue>
    </source>
</reference>
<dbReference type="Proteomes" id="UP000283509">
    <property type="component" value="Unassembled WGS sequence"/>
</dbReference>
<organism evidence="1 2">
    <name type="scientific">Penaeus vannamei</name>
    <name type="common">Whiteleg shrimp</name>
    <name type="synonym">Litopenaeus vannamei</name>
    <dbReference type="NCBI Taxonomy" id="6689"/>
    <lineage>
        <taxon>Eukaryota</taxon>
        <taxon>Metazoa</taxon>
        <taxon>Ecdysozoa</taxon>
        <taxon>Arthropoda</taxon>
        <taxon>Crustacea</taxon>
        <taxon>Multicrustacea</taxon>
        <taxon>Malacostraca</taxon>
        <taxon>Eumalacostraca</taxon>
        <taxon>Eucarida</taxon>
        <taxon>Decapoda</taxon>
        <taxon>Dendrobranchiata</taxon>
        <taxon>Penaeoidea</taxon>
        <taxon>Penaeidae</taxon>
        <taxon>Penaeus</taxon>
    </lineage>
</organism>